<dbReference type="PANTHER" id="PTHR12128:SF19">
    <property type="entry name" value="5-DEHYDRO-4-DEOXYGLUCARATE DEHYDRATASE 2-RELATED"/>
    <property type="match status" value="1"/>
</dbReference>
<proteinExistence type="predicted"/>
<sequence>MASAKVRDGLRDVAVGLLTPFDETGRIDHEKLAANATDLASEGLGTFLACANISEYHSLTHQERIDITETSVSALPDDACVLAGVGGSTKTAQDLIANYERLDVDAMMIMPPDHTYIHEQGLLEYYDALATTADSPIVPYVRGFEPSVEFLASLTEIENVAGIKYAIPDEVKLGQAIAAGDDDVIWVDGMAEPYALSFWSQGAEGFTAGVTNFEPRLGIALLTALREENWERARRLQNAAVPYQQFRNRTGENNTLPDAISVPAVKHGLEMAGFNGGDVREPIVPLSESDKADAEALYEQLQTDLEQIL</sequence>
<dbReference type="KEGG" id="hlr:HALLA_02785"/>
<dbReference type="Proteomes" id="UP000019024">
    <property type="component" value="Plasmid unnamed"/>
</dbReference>
<dbReference type="CDD" id="cd00408">
    <property type="entry name" value="DHDPS-like"/>
    <property type="match status" value="1"/>
</dbReference>
<dbReference type="PANTHER" id="PTHR12128">
    <property type="entry name" value="DIHYDRODIPICOLINATE SYNTHASE"/>
    <property type="match status" value="1"/>
</dbReference>
<protein>
    <submittedName>
        <fullName evidence="2">Dihydrodipicolinate synthetase</fullName>
    </submittedName>
</protein>
<dbReference type="PATRIC" id="fig|797299.3.peg.3071"/>
<dbReference type="EMBL" id="CP007056">
    <property type="protein sequence ID" value="AHG01325.1"/>
    <property type="molecule type" value="Genomic_DNA"/>
</dbReference>
<dbReference type="SMART" id="SM01130">
    <property type="entry name" value="DHDPS"/>
    <property type="match status" value="1"/>
</dbReference>
<geneLocation type="plasmid" evidence="3">
    <name>1</name>
</geneLocation>
<feature type="active site" description="Proton donor/acceptor" evidence="1">
    <location>
        <position position="140"/>
    </location>
</feature>
<dbReference type="eggNOG" id="arCOG04172">
    <property type="taxonomic scope" value="Archaea"/>
</dbReference>
<dbReference type="GO" id="GO:0008675">
    <property type="term" value="F:2-dehydro-3-deoxy-phosphogluconate aldolase activity"/>
    <property type="evidence" value="ECO:0007669"/>
    <property type="project" value="UniProtKB-ARBA"/>
</dbReference>
<accession>W0JVR6</accession>
<dbReference type="GO" id="GO:0008840">
    <property type="term" value="F:4-hydroxy-tetrahydrodipicolinate synthase activity"/>
    <property type="evidence" value="ECO:0007669"/>
    <property type="project" value="TreeGrafter"/>
</dbReference>
<evidence type="ECO:0000313" key="3">
    <source>
        <dbReference type="Proteomes" id="UP000019024"/>
    </source>
</evidence>
<dbReference type="Pfam" id="PF00701">
    <property type="entry name" value="DHDPS"/>
    <property type="match status" value="1"/>
</dbReference>
<dbReference type="InterPro" id="IPR013785">
    <property type="entry name" value="Aldolase_TIM"/>
</dbReference>
<dbReference type="HOGENOM" id="CLU_049343_5_2_2"/>
<keyword evidence="3" id="KW-1185">Reference proteome</keyword>
<gene>
    <name evidence="2" type="ORF">HALLA_02785</name>
</gene>
<evidence type="ECO:0000313" key="2">
    <source>
        <dbReference type="EMBL" id="AHG01325.1"/>
    </source>
</evidence>
<dbReference type="SUPFAM" id="SSF51569">
    <property type="entry name" value="Aldolase"/>
    <property type="match status" value="1"/>
</dbReference>
<name>W0JVR6_9EURY</name>
<evidence type="ECO:0000256" key="1">
    <source>
        <dbReference type="PIRSR" id="PIRSR001365-1"/>
    </source>
</evidence>
<organism evidence="2 3">
    <name type="scientific">Halostagnicola larsenii XH-48</name>
    <dbReference type="NCBI Taxonomy" id="797299"/>
    <lineage>
        <taxon>Archaea</taxon>
        <taxon>Methanobacteriati</taxon>
        <taxon>Methanobacteriota</taxon>
        <taxon>Stenosarchaea group</taxon>
        <taxon>Halobacteria</taxon>
        <taxon>Halobacteriales</taxon>
        <taxon>Natrialbaceae</taxon>
        <taxon>Halostagnicola</taxon>
    </lineage>
</organism>
<dbReference type="AlphaFoldDB" id="W0JVR6"/>
<dbReference type="InterPro" id="IPR002220">
    <property type="entry name" value="DapA-like"/>
</dbReference>
<keyword evidence="2" id="KW-0614">Plasmid</keyword>
<feature type="active site" description="Schiff-base intermediate with substrate" evidence="1">
    <location>
        <position position="164"/>
    </location>
</feature>
<reference evidence="2 3" key="1">
    <citation type="submission" date="2014-01" db="EMBL/GenBank/DDBJ databases">
        <authorList>
            <consortium name="DOE Joint Genome Institute"/>
            <person name="Anderson I."/>
            <person name="Huntemann M."/>
            <person name="Han J."/>
            <person name="Chen A."/>
            <person name="Kyrpides N."/>
            <person name="Mavromatis K."/>
            <person name="Markowitz V."/>
            <person name="Palaniappan K."/>
            <person name="Ivanova N."/>
            <person name="Schaumberg A."/>
            <person name="Pati A."/>
            <person name="Liolios K."/>
            <person name="Nordberg H.P."/>
            <person name="Cantor M.N."/>
            <person name="Hua S.X."/>
            <person name="Woyke T."/>
        </authorList>
    </citation>
    <scope>NUCLEOTIDE SEQUENCE [LARGE SCALE GENOMIC DNA]</scope>
    <source>
        <strain evidence="2 3">XH-48</strain>
        <plasmid evidence="3">1</plasmid>
    </source>
</reference>
<dbReference type="PIRSF" id="PIRSF001365">
    <property type="entry name" value="DHDPS"/>
    <property type="match status" value="1"/>
</dbReference>
<dbReference type="Gene3D" id="3.20.20.70">
    <property type="entry name" value="Aldolase class I"/>
    <property type="match status" value="1"/>
</dbReference>